<dbReference type="PANTHER" id="PTHR33237:SF21">
    <property type="entry name" value="TRANSMEMBRANE PROTEIN"/>
    <property type="match status" value="1"/>
</dbReference>
<dbReference type="Proteomes" id="UP001054252">
    <property type="component" value="Unassembled WGS sequence"/>
</dbReference>
<keyword evidence="1" id="KW-0472">Membrane</keyword>
<organism evidence="2 3">
    <name type="scientific">Rubroshorea leprosula</name>
    <dbReference type="NCBI Taxonomy" id="152421"/>
    <lineage>
        <taxon>Eukaryota</taxon>
        <taxon>Viridiplantae</taxon>
        <taxon>Streptophyta</taxon>
        <taxon>Embryophyta</taxon>
        <taxon>Tracheophyta</taxon>
        <taxon>Spermatophyta</taxon>
        <taxon>Magnoliopsida</taxon>
        <taxon>eudicotyledons</taxon>
        <taxon>Gunneridae</taxon>
        <taxon>Pentapetalae</taxon>
        <taxon>rosids</taxon>
        <taxon>malvids</taxon>
        <taxon>Malvales</taxon>
        <taxon>Dipterocarpaceae</taxon>
        <taxon>Rubroshorea</taxon>
    </lineage>
</organism>
<comment type="caution">
    <text evidence="2">The sequence shown here is derived from an EMBL/GenBank/DDBJ whole genome shotgun (WGS) entry which is preliminary data.</text>
</comment>
<evidence type="ECO:0008006" key="4">
    <source>
        <dbReference type="Google" id="ProtNLM"/>
    </source>
</evidence>
<name>A0AAV5IWG1_9ROSI</name>
<protein>
    <recommendedName>
        <fullName evidence="4">Transmembrane protein</fullName>
    </recommendedName>
</protein>
<sequence>MEALWNLEDKWKLTTQEAVGLFACTALVVIGLCTATILKKKKKKKNDRRKQMLELDHESVAGSIQIDWNEQNCHWVPVKKVLMGSVRWCGANKWGEGERPPPLLSFRRYEPGVGWQSHNSDSPVWQRPILMGEKCELPSFSGLILYDERGQVLDHSVDESSHNEITLQGKSTAVVKTMLKDLL</sequence>
<gene>
    <name evidence="2" type="ORF">SLEP1_g16420</name>
</gene>
<dbReference type="AlphaFoldDB" id="A0AAV5IWG1"/>
<evidence type="ECO:0000256" key="1">
    <source>
        <dbReference type="SAM" id="Phobius"/>
    </source>
</evidence>
<proteinExistence type="predicted"/>
<keyword evidence="1" id="KW-0812">Transmembrane</keyword>
<keyword evidence="3" id="KW-1185">Reference proteome</keyword>
<evidence type="ECO:0000313" key="3">
    <source>
        <dbReference type="Proteomes" id="UP001054252"/>
    </source>
</evidence>
<evidence type="ECO:0000313" key="2">
    <source>
        <dbReference type="EMBL" id="GKV04234.1"/>
    </source>
</evidence>
<dbReference type="PANTHER" id="PTHR33237">
    <property type="entry name" value="F2P16.13 PROTEIN-RELATED"/>
    <property type="match status" value="1"/>
</dbReference>
<feature type="transmembrane region" description="Helical" evidence="1">
    <location>
        <begin position="20"/>
        <end position="38"/>
    </location>
</feature>
<accession>A0AAV5IWG1</accession>
<keyword evidence="1" id="KW-1133">Transmembrane helix</keyword>
<reference evidence="2 3" key="1">
    <citation type="journal article" date="2021" name="Commun. Biol.">
        <title>The genome of Shorea leprosula (Dipterocarpaceae) highlights the ecological relevance of drought in aseasonal tropical rainforests.</title>
        <authorList>
            <person name="Ng K.K.S."/>
            <person name="Kobayashi M.J."/>
            <person name="Fawcett J.A."/>
            <person name="Hatakeyama M."/>
            <person name="Paape T."/>
            <person name="Ng C.H."/>
            <person name="Ang C.C."/>
            <person name="Tnah L.H."/>
            <person name="Lee C.T."/>
            <person name="Nishiyama T."/>
            <person name="Sese J."/>
            <person name="O'Brien M.J."/>
            <person name="Copetti D."/>
            <person name="Mohd Noor M.I."/>
            <person name="Ong R.C."/>
            <person name="Putra M."/>
            <person name="Sireger I.Z."/>
            <person name="Indrioko S."/>
            <person name="Kosugi Y."/>
            <person name="Izuno A."/>
            <person name="Isagi Y."/>
            <person name="Lee S.L."/>
            <person name="Shimizu K.K."/>
        </authorList>
    </citation>
    <scope>NUCLEOTIDE SEQUENCE [LARGE SCALE GENOMIC DNA]</scope>
    <source>
        <strain evidence="2">214</strain>
    </source>
</reference>
<dbReference type="EMBL" id="BPVZ01000021">
    <property type="protein sequence ID" value="GKV04234.1"/>
    <property type="molecule type" value="Genomic_DNA"/>
</dbReference>